<dbReference type="AlphaFoldDB" id="A0AAE1KRE0"/>
<name>A0AAE1KRE0_PETCI</name>
<accession>A0AAE1KRE0</accession>
<comment type="caution">
    <text evidence="1">The sequence shown here is derived from an EMBL/GenBank/DDBJ whole genome shotgun (WGS) entry which is preliminary data.</text>
</comment>
<sequence length="106" mass="12052">MHLPSTLLPLQQQQLFLPSFPSLPTYHYSNSSFFPSLPTYHNSISSSFHTFPTLPYLPTYHYNISSSFHPFPTFPPYFPSTTAIPLPPPSLPYLPTKAQYSSLESQ</sequence>
<keyword evidence="2" id="KW-1185">Reference proteome</keyword>
<dbReference type="Proteomes" id="UP001286313">
    <property type="component" value="Unassembled WGS sequence"/>
</dbReference>
<evidence type="ECO:0000313" key="1">
    <source>
        <dbReference type="EMBL" id="KAK3881889.1"/>
    </source>
</evidence>
<organism evidence="1 2">
    <name type="scientific">Petrolisthes cinctipes</name>
    <name type="common">Flat porcelain crab</name>
    <dbReference type="NCBI Taxonomy" id="88211"/>
    <lineage>
        <taxon>Eukaryota</taxon>
        <taxon>Metazoa</taxon>
        <taxon>Ecdysozoa</taxon>
        <taxon>Arthropoda</taxon>
        <taxon>Crustacea</taxon>
        <taxon>Multicrustacea</taxon>
        <taxon>Malacostraca</taxon>
        <taxon>Eumalacostraca</taxon>
        <taxon>Eucarida</taxon>
        <taxon>Decapoda</taxon>
        <taxon>Pleocyemata</taxon>
        <taxon>Anomura</taxon>
        <taxon>Galatheoidea</taxon>
        <taxon>Porcellanidae</taxon>
        <taxon>Petrolisthes</taxon>
    </lineage>
</organism>
<gene>
    <name evidence="1" type="ORF">Pcinc_013703</name>
</gene>
<protein>
    <submittedName>
        <fullName evidence="1">Uncharacterized protein</fullName>
    </submittedName>
</protein>
<reference evidence="1" key="1">
    <citation type="submission" date="2023-10" db="EMBL/GenBank/DDBJ databases">
        <title>Genome assemblies of two species of porcelain crab, Petrolisthes cinctipes and Petrolisthes manimaculis (Anomura: Porcellanidae).</title>
        <authorList>
            <person name="Angst P."/>
        </authorList>
    </citation>
    <scope>NUCLEOTIDE SEQUENCE</scope>
    <source>
        <strain evidence="1">PB745_01</strain>
        <tissue evidence="1">Gill</tissue>
    </source>
</reference>
<dbReference type="EMBL" id="JAWQEG010001163">
    <property type="protein sequence ID" value="KAK3881889.1"/>
    <property type="molecule type" value="Genomic_DNA"/>
</dbReference>
<proteinExistence type="predicted"/>
<evidence type="ECO:0000313" key="2">
    <source>
        <dbReference type="Proteomes" id="UP001286313"/>
    </source>
</evidence>